<dbReference type="OrthoDB" id="9805416at2"/>
<dbReference type="GO" id="GO:0047545">
    <property type="term" value="F:(S)-2-hydroxyglutarate dehydrogenase activity"/>
    <property type="evidence" value="ECO:0007669"/>
    <property type="project" value="UniProtKB-ARBA"/>
</dbReference>
<dbReference type="Pfam" id="PF02826">
    <property type="entry name" value="2-Hacid_dh_C"/>
    <property type="match status" value="1"/>
</dbReference>
<dbReference type="PANTHER" id="PTHR43761:SF1">
    <property type="entry name" value="D-ISOMER SPECIFIC 2-HYDROXYACID DEHYDROGENASE CATALYTIC DOMAIN-CONTAINING PROTEIN-RELATED"/>
    <property type="match status" value="1"/>
</dbReference>
<evidence type="ECO:0000259" key="6">
    <source>
        <dbReference type="Pfam" id="PF02826"/>
    </source>
</evidence>
<evidence type="ECO:0000256" key="3">
    <source>
        <dbReference type="ARBA" id="ARBA00023027"/>
    </source>
</evidence>
<keyword evidence="8" id="KW-1185">Reference proteome</keyword>
<comment type="caution">
    <text evidence="7">The sequence shown here is derived from an EMBL/GenBank/DDBJ whole genome shotgun (WGS) entry which is preliminary data.</text>
</comment>
<dbReference type="InterPro" id="IPR036291">
    <property type="entry name" value="NAD(P)-bd_dom_sf"/>
</dbReference>
<name>A0A4R3XVH2_9PROT</name>
<dbReference type="SUPFAM" id="SSF51735">
    <property type="entry name" value="NAD(P)-binding Rossmann-fold domains"/>
    <property type="match status" value="1"/>
</dbReference>
<dbReference type="FunFam" id="3.40.50.720:FF:000041">
    <property type="entry name" value="D-3-phosphoglycerate dehydrogenase"/>
    <property type="match status" value="1"/>
</dbReference>
<organism evidence="7 8">
    <name type="scientific">Sulfurirhabdus autotrophica</name>
    <dbReference type="NCBI Taxonomy" id="1706046"/>
    <lineage>
        <taxon>Bacteria</taxon>
        <taxon>Pseudomonadati</taxon>
        <taxon>Pseudomonadota</taxon>
        <taxon>Betaproteobacteria</taxon>
        <taxon>Nitrosomonadales</taxon>
        <taxon>Sulfuricellaceae</taxon>
        <taxon>Sulfurirhabdus</taxon>
    </lineage>
</organism>
<dbReference type="PROSITE" id="PS00670">
    <property type="entry name" value="D_2_HYDROXYACID_DH_2"/>
    <property type="match status" value="1"/>
</dbReference>
<evidence type="ECO:0000313" key="7">
    <source>
        <dbReference type="EMBL" id="TCV82917.1"/>
    </source>
</evidence>
<keyword evidence="3" id="KW-0520">NAD</keyword>
<dbReference type="Pfam" id="PF00389">
    <property type="entry name" value="2-Hacid_dh"/>
    <property type="match status" value="1"/>
</dbReference>
<evidence type="ECO:0000256" key="4">
    <source>
        <dbReference type="RuleBase" id="RU003719"/>
    </source>
</evidence>
<dbReference type="PANTHER" id="PTHR43761">
    <property type="entry name" value="D-ISOMER SPECIFIC 2-HYDROXYACID DEHYDROGENASE FAMILY PROTEIN (AFU_ORTHOLOGUE AFUA_1G13630)"/>
    <property type="match status" value="1"/>
</dbReference>
<comment type="similarity">
    <text evidence="1 4">Belongs to the D-isomer specific 2-hydroxyacid dehydrogenase family.</text>
</comment>
<dbReference type="InterPro" id="IPR006139">
    <property type="entry name" value="D-isomer_2_OHA_DH_cat_dom"/>
</dbReference>
<dbReference type="InterPro" id="IPR029753">
    <property type="entry name" value="D-isomer_DH_CS"/>
</dbReference>
<dbReference type="GO" id="GO:0006564">
    <property type="term" value="P:L-serine biosynthetic process"/>
    <property type="evidence" value="ECO:0007669"/>
    <property type="project" value="UniProtKB-ARBA"/>
</dbReference>
<evidence type="ECO:0000256" key="1">
    <source>
        <dbReference type="ARBA" id="ARBA00005854"/>
    </source>
</evidence>
<evidence type="ECO:0000256" key="2">
    <source>
        <dbReference type="ARBA" id="ARBA00023002"/>
    </source>
</evidence>
<dbReference type="SUPFAM" id="SSF52283">
    <property type="entry name" value="Formate/glycerate dehydrogenase catalytic domain-like"/>
    <property type="match status" value="1"/>
</dbReference>
<dbReference type="InterPro" id="IPR050418">
    <property type="entry name" value="D-iso_2-hydroxyacid_DH_PdxB"/>
</dbReference>
<feature type="domain" description="D-isomer specific 2-hydroxyacid dehydrogenase NAD-binding" evidence="6">
    <location>
        <begin position="106"/>
        <end position="285"/>
    </location>
</feature>
<dbReference type="Gene3D" id="3.40.50.720">
    <property type="entry name" value="NAD(P)-binding Rossmann-like Domain"/>
    <property type="match status" value="2"/>
</dbReference>
<dbReference type="CDD" id="cd12162">
    <property type="entry name" value="2-Hacid_dh_4"/>
    <property type="match status" value="1"/>
</dbReference>
<gene>
    <name evidence="7" type="ORF">EDC63_11846</name>
</gene>
<dbReference type="GO" id="GO:0051287">
    <property type="term" value="F:NAD binding"/>
    <property type="evidence" value="ECO:0007669"/>
    <property type="project" value="InterPro"/>
</dbReference>
<proteinExistence type="inferred from homology"/>
<sequence length="316" mass="34416">MRHKIVFLDRDSLIANVRRPAFEYEWEEYAATAPDEVLAHMQGATIAISNKVMLNAATLSQLPALKMIAVAATGTNNVDLDYCRAQGIAVSNIRNYAVHAVPEHVFSMVLALRRNLLAYRDDIQKGLWQKAEQFCLFTHPVNDLHGSTMGLIGYGALGQAVAQLAAAFGMEMLIAEHKGVEQIRAGYTAFDEVIQQSDVISLHSPLTDATRNLIGKREFSMMKSSAILVNTSRGGLVDEVALLGALQSGKIAGAGFDVLVNEPPREGNPLLNVTLPNFILTPHVAWASREAMQILADQLIDNIEAFARGTPQNVVV</sequence>
<reference evidence="7 8" key="1">
    <citation type="submission" date="2019-03" db="EMBL/GenBank/DDBJ databases">
        <title>Genomic Encyclopedia of Type Strains, Phase IV (KMG-IV): sequencing the most valuable type-strain genomes for metagenomic binning, comparative biology and taxonomic classification.</title>
        <authorList>
            <person name="Goeker M."/>
        </authorList>
    </citation>
    <scope>NUCLEOTIDE SEQUENCE [LARGE SCALE GENOMIC DNA]</scope>
    <source>
        <strain evidence="7 8">DSM 100309</strain>
    </source>
</reference>
<dbReference type="AlphaFoldDB" id="A0A4R3XVH2"/>
<evidence type="ECO:0000259" key="5">
    <source>
        <dbReference type="Pfam" id="PF00389"/>
    </source>
</evidence>
<dbReference type="GO" id="GO:0004617">
    <property type="term" value="F:phosphoglycerate dehydrogenase activity"/>
    <property type="evidence" value="ECO:0007669"/>
    <property type="project" value="UniProtKB-ARBA"/>
</dbReference>
<dbReference type="Proteomes" id="UP000295367">
    <property type="component" value="Unassembled WGS sequence"/>
</dbReference>
<accession>A0A4R3XVH2</accession>
<feature type="domain" description="D-isomer specific 2-hydroxyacid dehydrogenase catalytic" evidence="5">
    <location>
        <begin position="25"/>
        <end position="315"/>
    </location>
</feature>
<dbReference type="InterPro" id="IPR006140">
    <property type="entry name" value="D-isomer_DH_NAD-bd"/>
</dbReference>
<dbReference type="PROSITE" id="PS00671">
    <property type="entry name" value="D_2_HYDROXYACID_DH_3"/>
    <property type="match status" value="1"/>
</dbReference>
<dbReference type="EMBL" id="SMCO01000018">
    <property type="protein sequence ID" value="TCV82917.1"/>
    <property type="molecule type" value="Genomic_DNA"/>
</dbReference>
<evidence type="ECO:0000313" key="8">
    <source>
        <dbReference type="Proteomes" id="UP000295367"/>
    </source>
</evidence>
<keyword evidence="2 4" id="KW-0560">Oxidoreductase</keyword>
<dbReference type="RefSeq" id="WP_124946466.1">
    <property type="nucleotide sequence ID" value="NZ_BHVT01000035.1"/>
</dbReference>
<protein>
    <submittedName>
        <fullName evidence="7">Glycerate dehydrogenase</fullName>
    </submittedName>
</protein>